<sequence>MALILGSPMGGPVPSHRLAAFTLIVPVVGWGILLSPPFESIRPLLGLPEHLPASRFNGHAAEIVPPDRGDAEWFLARVAHYYHVVFAALLYSMIVLGSRLYPGEWRDTRLLGLAGAVMTAVGGLGYAYYSRSPPLHGLFIAGLAVLFASGLLVAVRLRPRDVLDHALRATLTLMLVGGVIGGYLGSSFMDEEAHKGFVEAKIAARFNPDYAEDNELWRAMVAHEHAMVALADVAAFLVALRALHLRWGRSTRLASYMVLVGLVATAVASYAVWPVGGIAHLVITPASLILLIGVTILAFKTTTTGTQPQERLLALGIRVGTLALWASVVVPGAIVASSLRKPTVFINPAFRDPAWDWAELAYNIGHWHILLAAWGIVLLLAALATQEYTRTRRVAILGGWLALAGFTAAPVTVNLYMLGNPPEPYQPNPYDNIWLRLLVEPSLAVMAAGVALAYLAVVYEEAQASLRGLAPRAFEKK</sequence>
<keyword evidence="1" id="KW-1133">Transmembrane helix</keyword>
<feature type="transmembrane region" description="Helical" evidence="1">
    <location>
        <begin position="18"/>
        <end position="38"/>
    </location>
</feature>
<feature type="transmembrane region" description="Helical" evidence="1">
    <location>
        <begin position="394"/>
        <end position="413"/>
    </location>
</feature>
<accession>A0A0P0N1D0</accession>
<feature type="transmembrane region" description="Helical" evidence="1">
    <location>
        <begin position="225"/>
        <end position="243"/>
    </location>
</feature>
<keyword evidence="1" id="KW-0812">Transmembrane</keyword>
<feature type="transmembrane region" description="Helical" evidence="1">
    <location>
        <begin position="166"/>
        <end position="185"/>
    </location>
</feature>
<feature type="transmembrane region" description="Helical" evidence="1">
    <location>
        <begin position="319"/>
        <end position="340"/>
    </location>
</feature>
<reference evidence="2 3" key="1">
    <citation type="submission" date="2015-10" db="EMBL/GenBank/DDBJ databases">
        <title>Complete genome sequence of hyperthermophilic archaeon Pyrodictium delaneyi Su06.</title>
        <authorList>
            <person name="Jung J.-H."/>
            <person name="Lin J."/>
            <person name="Holden J.F."/>
            <person name="Park C.-S."/>
        </authorList>
    </citation>
    <scope>NUCLEOTIDE SEQUENCE [LARGE SCALE GENOMIC DNA]</scope>
    <source>
        <strain evidence="2 3">Su06</strain>
    </source>
</reference>
<name>A0A0P0N1D0_9CREN</name>
<keyword evidence="1" id="KW-0472">Membrane</keyword>
<feature type="transmembrane region" description="Helical" evidence="1">
    <location>
        <begin position="279"/>
        <end position="299"/>
    </location>
</feature>
<feature type="transmembrane region" description="Helical" evidence="1">
    <location>
        <begin position="255"/>
        <end position="273"/>
    </location>
</feature>
<dbReference type="EMBL" id="CP013011">
    <property type="protein sequence ID" value="ALL00384.1"/>
    <property type="molecule type" value="Genomic_DNA"/>
</dbReference>
<feature type="transmembrane region" description="Helical" evidence="1">
    <location>
        <begin position="80"/>
        <end position="98"/>
    </location>
</feature>
<feature type="transmembrane region" description="Helical" evidence="1">
    <location>
        <begin position="135"/>
        <end position="154"/>
    </location>
</feature>
<organism evidence="2 3">
    <name type="scientific">Pyrodictium delaneyi</name>
    <dbReference type="NCBI Taxonomy" id="1273541"/>
    <lineage>
        <taxon>Archaea</taxon>
        <taxon>Thermoproteota</taxon>
        <taxon>Thermoprotei</taxon>
        <taxon>Desulfurococcales</taxon>
        <taxon>Pyrodictiaceae</taxon>
        <taxon>Pyrodictium</taxon>
    </lineage>
</organism>
<feature type="transmembrane region" description="Helical" evidence="1">
    <location>
        <begin position="110"/>
        <end position="129"/>
    </location>
</feature>
<evidence type="ECO:0000256" key="1">
    <source>
        <dbReference type="SAM" id="Phobius"/>
    </source>
</evidence>
<protein>
    <submittedName>
        <fullName evidence="2">Uncharacterized protein</fullName>
    </submittedName>
</protein>
<dbReference type="PATRIC" id="fig|1273541.4.peg.367"/>
<dbReference type="KEGG" id="pdl:Pyrde_0334"/>
<feature type="transmembrane region" description="Helical" evidence="1">
    <location>
        <begin position="360"/>
        <end position="382"/>
    </location>
</feature>
<dbReference type="Proteomes" id="UP000058613">
    <property type="component" value="Chromosome"/>
</dbReference>
<evidence type="ECO:0000313" key="2">
    <source>
        <dbReference type="EMBL" id="ALL00384.1"/>
    </source>
</evidence>
<feature type="transmembrane region" description="Helical" evidence="1">
    <location>
        <begin position="433"/>
        <end position="457"/>
    </location>
</feature>
<proteinExistence type="predicted"/>
<gene>
    <name evidence="2" type="ORF">Pyrde_0334</name>
</gene>
<evidence type="ECO:0000313" key="3">
    <source>
        <dbReference type="Proteomes" id="UP000058613"/>
    </source>
</evidence>
<dbReference type="AlphaFoldDB" id="A0A0P0N1D0"/>